<feature type="binding site" evidence="15">
    <location>
        <position position="427"/>
    </location>
    <ligand>
        <name>Zn(2+)</name>
        <dbReference type="ChEBI" id="CHEBI:29105"/>
        <note>catalytic</note>
    </ligand>
</feature>
<comment type="similarity">
    <text evidence="16">Belongs to the AAA ATPase family.</text>
</comment>
<dbReference type="HAMAP" id="MF_01458">
    <property type="entry name" value="FtsH"/>
    <property type="match status" value="1"/>
</dbReference>
<keyword evidence="19" id="KW-1185">Reference proteome</keyword>
<dbReference type="GO" id="GO:0004222">
    <property type="term" value="F:metalloendopeptidase activity"/>
    <property type="evidence" value="ECO:0007669"/>
    <property type="project" value="InterPro"/>
</dbReference>
<dbReference type="InterPro" id="IPR027417">
    <property type="entry name" value="P-loop_NTPase"/>
</dbReference>
<dbReference type="InterPro" id="IPR041569">
    <property type="entry name" value="AAA_lid_3"/>
</dbReference>
<dbReference type="Gene3D" id="3.40.50.300">
    <property type="entry name" value="P-loop containing nucleotide triphosphate hydrolases"/>
    <property type="match status" value="1"/>
</dbReference>
<comment type="subcellular location">
    <subcellularLocation>
        <location evidence="15">Cell membrane</location>
        <topology evidence="15">Multi-pass membrane protein</topology>
        <orientation evidence="15">Cytoplasmic side</orientation>
    </subcellularLocation>
    <subcellularLocation>
        <location evidence="1">Membrane</location>
    </subcellularLocation>
</comment>
<keyword evidence="8 15" id="KW-0378">Hydrolase</keyword>
<feature type="binding site" evidence="15">
    <location>
        <begin position="205"/>
        <end position="212"/>
    </location>
    <ligand>
        <name>ATP</name>
        <dbReference type="ChEBI" id="CHEBI:30616"/>
    </ligand>
</feature>
<reference evidence="18 19" key="1">
    <citation type="journal article" date="2014" name="FEMS Microbiol. Lett.">
        <title>Draft genome sequences of three Holospora species (Holospora obtusa, Holospora undulata, and Holospora elegans), endonuclear symbiotic bacteria of the ciliate Paramecium caudatum.</title>
        <authorList>
            <person name="Dohra H."/>
            <person name="Tanaka K."/>
            <person name="Suzuki T."/>
            <person name="Fujishima M."/>
            <person name="Suzuki H."/>
        </authorList>
    </citation>
    <scope>NUCLEOTIDE SEQUENCE [LARGE SCALE GENOMIC DNA]</scope>
    <source>
        <strain evidence="18 19">E1</strain>
    </source>
</reference>
<keyword evidence="5 15" id="KW-0812">Transmembrane</keyword>
<evidence type="ECO:0000256" key="16">
    <source>
        <dbReference type="RuleBase" id="RU003651"/>
    </source>
</evidence>
<feature type="binding site" evidence="15">
    <location>
        <position position="431"/>
    </location>
    <ligand>
        <name>Zn(2+)</name>
        <dbReference type="ChEBI" id="CHEBI:29105"/>
        <note>catalytic</note>
    </ligand>
</feature>
<evidence type="ECO:0000256" key="7">
    <source>
        <dbReference type="ARBA" id="ARBA00022741"/>
    </source>
</evidence>
<name>A0A023DY51_9PROT</name>
<dbReference type="SMART" id="SM00382">
    <property type="entry name" value="AAA"/>
    <property type="match status" value="1"/>
</dbReference>
<evidence type="ECO:0000256" key="1">
    <source>
        <dbReference type="ARBA" id="ARBA00004370"/>
    </source>
</evidence>
<dbReference type="GO" id="GO:0008270">
    <property type="term" value="F:zinc ion binding"/>
    <property type="evidence" value="ECO:0007669"/>
    <property type="project" value="UniProtKB-UniRule"/>
</dbReference>
<dbReference type="GO" id="GO:0005524">
    <property type="term" value="F:ATP binding"/>
    <property type="evidence" value="ECO:0007669"/>
    <property type="project" value="UniProtKB-UniRule"/>
</dbReference>
<evidence type="ECO:0000256" key="13">
    <source>
        <dbReference type="ARBA" id="ARBA00023136"/>
    </source>
</evidence>
<dbReference type="PANTHER" id="PTHR23076:SF97">
    <property type="entry name" value="ATP-DEPENDENT ZINC METALLOPROTEASE YME1L1"/>
    <property type="match status" value="1"/>
</dbReference>
<dbReference type="NCBIfam" id="TIGR01241">
    <property type="entry name" value="FtsH_fam"/>
    <property type="match status" value="1"/>
</dbReference>
<keyword evidence="7 15" id="KW-0547">Nucleotide-binding</keyword>
<feature type="binding site" evidence="15">
    <location>
        <position position="505"/>
    </location>
    <ligand>
        <name>Zn(2+)</name>
        <dbReference type="ChEBI" id="CHEBI:29105"/>
        <note>catalytic</note>
    </ligand>
</feature>
<evidence type="ECO:0000256" key="11">
    <source>
        <dbReference type="ARBA" id="ARBA00022989"/>
    </source>
</evidence>
<evidence type="ECO:0000256" key="15">
    <source>
        <dbReference type="HAMAP-Rule" id="MF_01458"/>
    </source>
</evidence>
<dbReference type="PROSITE" id="PS00674">
    <property type="entry name" value="AAA"/>
    <property type="match status" value="1"/>
</dbReference>
<keyword evidence="3 15" id="KW-1003">Cell membrane</keyword>
<evidence type="ECO:0000256" key="4">
    <source>
        <dbReference type="ARBA" id="ARBA00022670"/>
    </source>
</evidence>
<evidence type="ECO:0000259" key="17">
    <source>
        <dbReference type="SMART" id="SM00382"/>
    </source>
</evidence>
<dbReference type="InterPro" id="IPR000642">
    <property type="entry name" value="Peptidase_M41"/>
</dbReference>
<dbReference type="GO" id="GO:0006508">
    <property type="term" value="P:proteolysis"/>
    <property type="evidence" value="ECO:0007669"/>
    <property type="project" value="UniProtKB-KW"/>
</dbReference>
<evidence type="ECO:0000256" key="5">
    <source>
        <dbReference type="ARBA" id="ARBA00022692"/>
    </source>
</evidence>
<gene>
    <name evidence="15" type="primary">ftsH</name>
    <name evidence="18" type="ORF">HE1_00463</name>
</gene>
<keyword evidence="6 15" id="KW-0479">Metal-binding</keyword>
<dbReference type="GO" id="GO:0005886">
    <property type="term" value="C:plasma membrane"/>
    <property type="evidence" value="ECO:0007669"/>
    <property type="project" value="UniProtKB-SubCell"/>
</dbReference>
<dbReference type="EC" id="3.4.24.-" evidence="15"/>
<dbReference type="GO" id="GO:0030163">
    <property type="term" value="P:protein catabolic process"/>
    <property type="evidence" value="ECO:0007669"/>
    <property type="project" value="UniProtKB-UniRule"/>
</dbReference>
<comment type="similarity">
    <text evidence="2 15">In the C-terminal section; belongs to the peptidase M41 family.</text>
</comment>
<evidence type="ECO:0000256" key="10">
    <source>
        <dbReference type="ARBA" id="ARBA00022840"/>
    </source>
</evidence>
<evidence type="ECO:0000256" key="6">
    <source>
        <dbReference type="ARBA" id="ARBA00022723"/>
    </source>
</evidence>
<keyword evidence="4 15" id="KW-0645">Protease</keyword>
<organism evidence="18 19">
    <name type="scientific">Holospora elegans E1</name>
    <dbReference type="NCBI Taxonomy" id="1427503"/>
    <lineage>
        <taxon>Bacteria</taxon>
        <taxon>Pseudomonadati</taxon>
        <taxon>Pseudomonadota</taxon>
        <taxon>Alphaproteobacteria</taxon>
        <taxon>Holosporales</taxon>
        <taxon>Holosporaceae</taxon>
        <taxon>Holospora</taxon>
    </lineage>
</organism>
<keyword evidence="12 15" id="KW-0482">Metalloprotease</keyword>
<keyword evidence="9 15" id="KW-0862">Zinc</keyword>
<feature type="active site" evidence="15">
    <location>
        <position position="428"/>
    </location>
</feature>
<dbReference type="AlphaFoldDB" id="A0A023DY51"/>
<dbReference type="PANTHER" id="PTHR23076">
    <property type="entry name" value="METALLOPROTEASE M41 FTSH"/>
    <property type="match status" value="1"/>
</dbReference>
<comment type="caution">
    <text evidence="18">The sequence shown here is derived from an EMBL/GenBank/DDBJ whole genome shotgun (WGS) entry which is preliminary data.</text>
</comment>
<dbReference type="Pfam" id="PF00004">
    <property type="entry name" value="AAA"/>
    <property type="match status" value="1"/>
</dbReference>
<evidence type="ECO:0000313" key="18">
    <source>
        <dbReference type="EMBL" id="GAJ46139.1"/>
    </source>
</evidence>
<dbReference type="InterPro" id="IPR005936">
    <property type="entry name" value="FtsH"/>
</dbReference>
<evidence type="ECO:0000256" key="14">
    <source>
        <dbReference type="ARBA" id="ARBA00061570"/>
    </source>
</evidence>
<dbReference type="CDD" id="cd19501">
    <property type="entry name" value="RecA-like_FtsH"/>
    <property type="match status" value="1"/>
</dbReference>
<dbReference type="SUPFAM" id="SSF140990">
    <property type="entry name" value="FtsH protease domain-like"/>
    <property type="match status" value="1"/>
</dbReference>
<comment type="cofactor">
    <cofactor evidence="15">
        <name>Zn(2+)</name>
        <dbReference type="ChEBI" id="CHEBI:29105"/>
    </cofactor>
    <text evidence="15">Binds 1 zinc ion per subunit.</text>
</comment>
<dbReference type="InterPro" id="IPR011546">
    <property type="entry name" value="Pept_M41_FtsH_extracell"/>
</dbReference>
<evidence type="ECO:0000313" key="19">
    <source>
        <dbReference type="Proteomes" id="UP000024842"/>
    </source>
</evidence>
<dbReference type="EMBL" id="BAUP01000065">
    <property type="protein sequence ID" value="GAJ46139.1"/>
    <property type="molecule type" value="Genomic_DNA"/>
</dbReference>
<comment type="function">
    <text evidence="15">Acts as a processive, ATP-dependent zinc metallopeptidase for both cytoplasmic and membrane proteins. Plays a role in the quality control of integral membrane proteins.</text>
</comment>
<comment type="subunit">
    <text evidence="15">Homohexamer.</text>
</comment>
<dbReference type="GO" id="GO:0016887">
    <property type="term" value="F:ATP hydrolysis activity"/>
    <property type="evidence" value="ECO:0007669"/>
    <property type="project" value="UniProtKB-UniRule"/>
</dbReference>
<feature type="domain" description="AAA+ ATPase" evidence="17">
    <location>
        <begin position="197"/>
        <end position="336"/>
    </location>
</feature>
<dbReference type="FunFam" id="3.40.50.300:FF:000001">
    <property type="entry name" value="ATP-dependent zinc metalloprotease FtsH"/>
    <property type="match status" value="1"/>
</dbReference>
<evidence type="ECO:0000256" key="2">
    <source>
        <dbReference type="ARBA" id="ARBA00010044"/>
    </source>
</evidence>
<evidence type="ECO:0000256" key="9">
    <source>
        <dbReference type="ARBA" id="ARBA00022833"/>
    </source>
</evidence>
<dbReference type="Gene3D" id="1.10.8.60">
    <property type="match status" value="1"/>
</dbReference>
<dbReference type="Pfam" id="PF06480">
    <property type="entry name" value="FtsH_ext"/>
    <property type="match status" value="1"/>
</dbReference>
<evidence type="ECO:0000256" key="8">
    <source>
        <dbReference type="ARBA" id="ARBA00022801"/>
    </source>
</evidence>
<dbReference type="Pfam" id="PF17862">
    <property type="entry name" value="AAA_lid_3"/>
    <property type="match status" value="1"/>
</dbReference>
<comment type="similarity">
    <text evidence="14 15">In the central section; belongs to the AAA ATPase family.</text>
</comment>
<dbReference type="SUPFAM" id="SSF52540">
    <property type="entry name" value="P-loop containing nucleoside triphosphate hydrolases"/>
    <property type="match status" value="1"/>
</dbReference>
<dbReference type="FunFam" id="1.20.58.760:FF:000001">
    <property type="entry name" value="ATP-dependent zinc metalloprotease FtsH"/>
    <property type="match status" value="1"/>
</dbReference>
<evidence type="ECO:0000256" key="12">
    <source>
        <dbReference type="ARBA" id="ARBA00023049"/>
    </source>
</evidence>
<keyword evidence="13 15" id="KW-0472">Membrane</keyword>
<dbReference type="FunFam" id="1.10.8.60:FF:000001">
    <property type="entry name" value="ATP-dependent zinc metalloprotease FtsH"/>
    <property type="match status" value="1"/>
</dbReference>
<dbReference type="GO" id="GO:0004176">
    <property type="term" value="F:ATP-dependent peptidase activity"/>
    <property type="evidence" value="ECO:0007669"/>
    <property type="project" value="InterPro"/>
</dbReference>
<keyword evidence="11 15" id="KW-1133">Transmembrane helix</keyword>
<dbReference type="Proteomes" id="UP000024842">
    <property type="component" value="Unassembled WGS sequence"/>
</dbReference>
<dbReference type="Pfam" id="PF01434">
    <property type="entry name" value="Peptidase_M41"/>
    <property type="match status" value="1"/>
</dbReference>
<feature type="transmembrane region" description="Helical" evidence="15">
    <location>
        <begin position="110"/>
        <end position="133"/>
    </location>
</feature>
<dbReference type="InterPro" id="IPR003960">
    <property type="entry name" value="ATPase_AAA_CS"/>
</dbReference>
<feature type="transmembrane region" description="Helical" evidence="15">
    <location>
        <begin position="14"/>
        <end position="31"/>
    </location>
</feature>
<keyword evidence="10 15" id="KW-0067">ATP-binding</keyword>
<dbReference type="STRING" id="1427503.HE1_00463"/>
<accession>A0A023DY51</accession>
<dbReference type="Gene3D" id="3.30.720.210">
    <property type="match status" value="1"/>
</dbReference>
<dbReference type="InterPro" id="IPR037219">
    <property type="entry name" value="Peptidase_M41-like"/>
</dbReference>
<dbReference type="Gene3D" id="1.20.58.760">
    <property type="entry name" value="Peptidase M41"/>
    <property type="match status" value="1"/>
</dbReference>
<dbReference type="InterPro" id="IPR003959">
    <property type="entry name" value="ATPase_AAA_core"/>
</dbReference>
<evidence type="ECO:0000256" key="3">
    <source>
        <dbReference type="ARBA" id="ARBA00022475"/>
    </source>
</evidence>
<protein>
    <recommendedName>
        <fullName evidence="15">ATP-dependent zinc metalloprotease FtsH</fullName>
        <ecNumber evidence="15">3.4.24.-</ecNumber>
    </recommendedName>
</protein>
<dbReference type="InterPro" id="IPR003593">
    <property type="entry name" value="AAA+_ATPase"/>
</dbReference>
<sequence length="672" mass="74596">MHFLDGLKTNKKSMVLWIILGLLILSFFNLYRQKMTSAPLVVDYSEFIDRVHEGRIQEVALQGEVLEALYKTGERIQVFLPKIVQLQNLPLDLFKDKGVRFRFVPLEVSFFNFYTLLQIALPFLTVGLIWFLYYRQSQGGAGRSMGFGQSKVNFIDPDQHHITFADVEGAENAKEDLQEVVDFLKNPEKFEVLGGKIPKGVLLVGPPGTGKTLLAKAVAGEAGVPFVFMSGSDFVEMFVGVGASRVRDLFRQAKEHKPCIIFIDEIDAVGRARGGHAGGGHDERDQTLNQLLVEMDGFSEREGIIVLAATNRVDVLDKALIRAGRFDRQIMVPLPDLKGREGILRVHTRKVRLAPEVSLLQVARGTIGFSGADLANLVNEAALRAAKFNKTSVDKEDFEAGRDKILMGPERKNMLMTESDRRLTAFHEAGHALVAAYSSHSDPIHKATIVPRGMALGLVMRLPETDKVSVTRASLLADLDIALAGRIAEEMMFGEEGITTGASSDFKFATNLARKMVTHWGMSKKIGYLFYGEQDEYWSGLASHISDNEVNQIDEEIRKLLKEAHKRTLDLLTKYKSQLILLAETLLIYETLSGEEIDELLKNGEIKRPIPELEEVQKSDPTALTEVLPKEDSLGGGDSSNGEILSSVSLTIVNTLKYCWRVILKHGGTLGV</sequence>
<proteinExistence type="inferred from homology"/>